<dbReference type="EMBL" id="JBHLWE010000009">
    <property type="protein sequence ID" value="MFC0339789.1"/>
    <property type="molecule type" value="Genomic_DNA"/>
</dbReference>
<evidence type="ECO:0000313" key="2">
    <source>
        <dbReference type="Proteomes" id="UP001589799"/>
    </source>
</evidence>
<protein>
    <recommendedName>
        <fullName evidence="3">Twin-arginine translocation signal domain-containing protein</fullName>
    </recommendedName>
</protein>
<organism evidence="1 2">
    <name type="scientific">Paracoccus niistensis</name>
    <dbReference type="NCBI Taxonomy" id="632935"/>
    <lineage>
        <taxon>Bacteria</taxon>
        <taxon>Pseudomonadati</taxon>
        <taxon>Pseudomonadota</taxon>
        <taxon>Alphaproteobacteria</taxon>
        <taxon>Rhodobacterales</taxon>
        <taxon>Paracoccaceae</taxon>
        <taxon>Paracoccus</taxon>
    </lineage>
</organism>
<comment type="caution">
    <text evidence="1">The sequence shown here is derived from an EMBL/GenBank/DDBJ whole genome shotgun (WGS) entry which is preliminary data.</text>
</comment>
<dbReference type="RefSeq" id="WP_377697471.1">
    <property type="nucleotide sequence ID" value="NZ_JBHLWE010000009.1"/>
</dbReference>
<name>A0ABV6I0N3_9RHOB</name>
<evidence type="ECO:0008006" key="3">
    <source>
        <dbReference type="Google" id="ProtNLM"/>
    </source>
</evidence>
<keyword evidence="2" id="KW-1185">Reference proteome</keyword>
<proteinExistence type="predicted"/>
<reference evidence="1 2" key="1">
    <citation type="submission" date="2024-09" db="EMBL/GenBank/DDBJ databases">
        <authorList>
            <person name="Sun Q."/>
            <person name="Mori K."/>
        </authorList>
    </citation>
    <scope>NUCLEOTIDE SEQUENCE [LARGE SCALE GENOMIC DNA]</scope>
    <source>
        <strain evidence="1 2">KCTC 22789</strain>
    </source>
</reference>
<accession>A0ABV6I0N3</accession>
<sequence>MNRRDLLRAGPALALVGAVPTAAFELPQEAAQGDTPVMALFREWRRQHQLMESLSGLSDDEYDEMSDVRAEIEARLFAEPAQDFQDVCAKLLALSLDGADFMDDAHNSGKKICEEAKALLA</sequence>
<dbReference type="Proteomes" id="UP001589799">
    <property type="component" value="Unassembled WGS sequence"/>
</dbReference>
<gene>
    <name evidence="1" type="ORF">ACFFII_03285</name>
</gene>
<evidence type="ECO:0000313" key="1">
    <source>
        <dbReference type="EMBL" id="MFC0339789.1"/>
    </source>
</evidence>